<feature type="compositionally biased region" description="Pro residues" evidence="1">
    <location>
        <begin position="550"/>
        <end position="569"/>
    </location>
</feature>
<sequence>MIDPGLLSQDSPQDGVLPPRSSQDGRSLELEAVLPNVSVTSTLAAQISPSIHSVPSLQFSSPASTTTMTSGDSPLRSASHPPVRSNSLAHREALESILARAREFQETVDAIRDSSLPNEPQPIPFHRPAPNRSELGVAGAHSPAPESDSPSPLQLEFNPRASRTNSRTISPTLSSPPAPSSPIINFSAYNEYILRGLDDGNVMEPETTRDSVNSLDIDPPYRYGESDVATRGTSPRSSQSSGPRPSSPIIPASSERPFGSLSSLYVRGPYPWRRTERLQSPTTPSISPEPLDRSRSDAFRSHAQSRLGPPPIPIISSARPPPLPNRGGMEARSDFLAYLESSGLIDPSTRDLHAHQSVRPSIPPLRTSQSAHAIRSTLALDVEIDRLHRLADLADQAPRLRYSSVSSAPFDPNTDGSASPRGRRGPFPQLETPRSLGPIRQHEAIHEALSHLDQALPLDTRTRRAPLPSDDDVLYAWEDGHTTSSRAHRSFRTSMDFGRSTYRRAEMPALSSRDFSGSPAAPRAPPGSNINPSRRPISLLRNGTTSTSTPAPPLVSHPSPPNPPRPGSPVPTGSPRFPPALGPFASRQSSANSAPRDETLPRTRNDTPSYTISLWAPANERNASEDSLDSLHFSPSEPVPPSFGTNGDPMLQRSSQIPDTLLPEAIPAGSNHLDRRPIVRFVNGDQDSGANDRPFWPSLSSSISSRAYHVTIALALAKRSFPLMVFCRYTIVWFSQEACLYVMPDLIAP</sequence>
<feature type="region of interest" description="Disordered" evidence="1">
    <location>
        <begin position="404"/>
        <end position="434"/>
    </location>
</feature>
<feature type="compositionally biased region" description="Pro residues" evidence="1">
    <location>
        <begin position="308"/>
        <end position="324"/>
    </location>
</feature>
<evidence type="ECO:0000256" key="1">
    <source>
        <dbReference type="SAM" id="MobiDB-lite"/>
    </source>
</evidence>
<feature type="region of interest" description="Disordered" evidence="1">
    <location>
        <begin position="54"/>
        <end position="87"/>
    </location>
</feature>
<evidence type="ECO:0000313" key="2">
    <source>
        <dbReference type="EMBL" id="KAF9511692.1"/>
    </source>
</evidence>
<name>A0A9P6ATK0_9AGAM</name>
<feature type="region of interest" description="Disordered" evidence="1">
    <location>
        <begin position="275"/>
        <end position="329"/>
    </location>
</feature>
<feature type="region of interest" description="Disordered" evidence="1">
    <location>
        <begin position="1"/>
        <end position="26"/>
    </location>
</feature>
<feature type="compositionally biased region" description="Polar residues" evidence="1">
    <location>
        <begin position="54"/>
        <end position="72"/>
    </location>
</feature>
<dbReference type="EMBL" id="MU128997">
    <property type="protein sequence ID" value="KAF9511692.1"/>
    <property type="molecule type" value="Genomic_DNA"/>
</dbReference>
<organism evidence="2 3">
    <name type="scientific">Hydnum rufescens UP504</name>
    <dbReference type="NCBI Taxonomy" id="1448309"/>
    <lineage>
        <taxon>Eukaryota</taxon>
        <taxon>Fungi</taxon>
        <taxon>Dikarya</taxon>
        <taxon>Basidiomycota</taxon>
        <taxon>Agaricomycotina</taxon>
        <taxon>Agaricomycetes</taxon>
        <taxon>Cantharellales</taxon>
        <taxon>Hydnaceae</taxon>
        <taxon>Hydnum</taxon>
    </lineage>
</organism>
<feature type="compositionally biased region" description="Basic and acidic residues" evidence="1">
    <location>
        <begin position="290"/>
        <end position="300"/>
    </location>
</feature>
<feature type="compositionally biased region" description="Basic and acidic residues" evidence="1">
    <location>
        <begin position="595"/>
        <end position="605"/>
    </location>
</feature>
<protein>
    <submittedName>
        <fullName evidence="2">Uncharacterized protein</fullName>
    </submittedName>
</protein>
<dbReference type="Proteomes" id="UP000886523">
    <property type="component" value="Unassembled WGS sequence"/>
</dbReference>
<gene>
    <name evidence="2" type="ORF">BS47DRAFT_1146671</name>
</gene>
<feature type="region of interest" description="Disordered" evidence="1">
    <location>
        <begin position="201"/>
        <end position="255"/>
    </location>
</feature>
<dbReference type="AlphaFoldDB" id="A0A9P6ATK0"/>
<evidence type="ECO:0000313" key="3">
    <source>
        <dbReference type="Proteomes" id="UP000886523"/>
    </source>
</evidence>
<feature type="region of interest" description="Disordered" evidence="1">
    <location>
        <begin position="509"/>
        <end position="654"/>
    </location>
</feature>
<comment type="caution">
    <text evidence="2">The sequence shown here is derived from an EMBL/GenBank/DDBJ whole genome shotgun (WGS) entry which is preliminary data.</text>
</comment>
<keyword evidence="3" id="KW-1185">Reference proteome</keyword>
<accession>A0A9P6ATK0</accession>
<proteinExistence type="predicted"/>
<reference evidence="2" key="1">
    <citation type="journal article" date="2020" name="Nat. Commun.">
        <title>Large-scale genome sequencing of mycorrhizal fungi provides insights into the early evolution of symbiotic traits.</title>
        <authorList>
            <person name="Miyauchi S."/>
            <person name="Kiss E."/>
            <person name="Kuo A."/>
            <person name="Drula E."/>
            <person name="Kohler A."/>
            <person name="Sanchez-Garcia M."/>
            <person name="Morin E."/>
            <person name="Andreopoulos B."/>
            <person name="Barry K.W."/>
            <person name="Bonito G."/>
            <person name="Buee M."/>
            <person name="Carver A."/>
            <person name="Chen C."/>
            <person name="Cichocki N."/>
            <person name="Clum A."/>
            <person name="Culley D."/>
            <person name="Crous P.W."/>
            <person name="Fauchery L."/>
            <person name="Girlanda M."/>
            <person name="Hayes R.D."/>
            <person name="Keri Z."/>
            <person name="LaButti K."/>
            <person name="Lipzen A."/>
            <person name="Lombard V."/>
            <person name="Magnuson J."/>
            <person name="Maillard F."/>
            <person name="Murat C."/>
            <person name="Nolan M."/>
            <person name="Ohm R.A."/>
            <person name="Pangilinan J."/>
            <person name="Pereira M.F."/>
            <person name="Perotto S."/>
            <person name="Peter M."/>
            <person name="Pfister S."/>
            <person name="Riley R."/>
            <person name="Sitrit Y."/>
            <person name="Stielow J.B."/>
            <person name="Szollosi G."/>
            <person name="Zifcakova L."/>
            <person name="Stursova M."/>
            <person name="Spatafora J.W."/>
            <person name="Tedersoo L."/>
            <person name="Vaario L.M."/>
            <person name="Yamada A."/>
            <person name="Yan M."/>
            <person name="Wang P."/>
            <person name="Xu J."/>
            <person name="Bruns T."/>
            <person name="Baldrian P."/>
            <person name="Vilgalys R."/>
            <person name="Dunand C."/>
            <person name="Henrissat B."/>
            <person name="Grigoriev I.V."/>
            <person name="Hibbett D."/>
            <person name="Nagy L.G."/>
            <person name="Martin F.M."/>
        </authorList>
    </citation>
    <scope>NUCLEOTIDE SEQUENCE</scope>
    <source>
        <strain evidence="2">UP504</strain>
    </source>
</reference>
<feature type="compositionally biased region" description="Low complexity" evidence="1">
    <location>
        <begin position="234"/>
        <end position="255"/>
    </location>
</feature>
<feature type="region of interest" description="Disordered" evidence="1">
    <location>
        <begin position="112"/>
        <end position="181"/>
    </location>
</feature>